<reference evidence="1 2" key="1">
    <citation type="journal article" date="2018" name="BMC Genomics">
        <title>Comparative genome analyses reveal sequence features reflecting distinct modes of host-adaptation between dicot and monocot powdery mildew.</title>
        <authorList>
            <person name="Wu Y."/>
            <person name="Ma X."/>
            <person name="Pan Z."/>
            <person name="Kale S.D."/>
            <person name="Song Y."/>
            <person name="King H."/>
            <person name="Zhang Q."/>
            <person name="Presley C."/>
            <person name="Deng X."/>
            <person name="Wei C.I."/>
            <person name="Xiao S."/>
        </authorList>
    </citation>
    <scope>NUCLEOTIDE SEQUENCE [LARGE SCALE GENOMIC DNA]</scope>
    <source>
        <strain evidence="1">UMSG2</strain>
    </source>
</reference>
<accession>A0A420HW82</accession>
<proteinExistence type="predicted"/>
<protein>
    <submittedName>
        <fullName evidence="1">Uncharacterized protein</fullName>
    </submittedName>
</protein>
<gene>
    <name evidence="1" type="ORF">OnM2_039080</name>
</gene>
<sequence>MSHSVKLPRTSLIPLPSFGTSLLSLRSDPPTSLKNCFKPSDSQYGSTILLRRSFSVPVIRYHLLEKDQPTPVPQSSSLTKVTEEDFDDERRNYFTRENFDSEYSKALDGAIERHRDLGLEKDALGLTFTIGKVLQQLARGDARTRNMPSL</sequence>
<organism evidence="1 2">
    <name type="scientific">Erysiphe neolycopersici</name>
    <dbReference type="NCBI Taxonomy" id="212602"/>
    <lineage>
        <taxon>Eukaryota</taxon>
        <taxon>Fungi</taxon>
        <taxon>Dikarya</taxon>
        <taxon>Ascomycota</taxon>
        <taxon>Pezizomycotina</taxon>
        <taxon>Leotiomycetes</taxon>
        <taxon>Erysiphales</taxon>
        <taxon>Erysiphaceae</taxon>
        <taxon>Erysiphe</taxon>
    </lineage>
</organism>
<dbReference type="Proteomes" id="UP000286134">
    <property type="component" value="Unassembled WGS sequence"/>
</dbReference>
<dbReference type="AlphaFoldDB" id="A0A420HW82"/>
<keyword evidence="2" id="KW-1185">Reference proteome</keyword>
<evidence type="ECO:0000313" key="1">
    <source>
        <dbReference type="EMBL" id="RKF61677.1"/>
    </source>
</evidence>
<dbReference type="EMBL" id="MCFK01003988">
    <property type="protein sequence ID" value="RKF61677.1"/>
    <property type="molecule type" value="Genomic_DNA"/>
</dbReference>
<name>A0A420HW82_9PEZI</name>
<evidence type="ECO:0000313" key="2">
    <source>
        <dbReference type="Proteomes" id="UP000286134"/>
    </source>
</evidence>
<dbReference type="OrthoDB" id="4526357at2759"/>
<comment type="caution">
    <text evidence="1">The sequence shown here is derived from an EMBL/GenBank/DDBJ whole genome shotgun (WGS) entry which is preliminary data.</text>
</comment>